<dbReference type="EMBL" id="JAIWYP010000003">
    <property type="protein sequence ID" value="KAH3849490.1"/>
    <property type="molecule type" value="Genomic_DNA"/>
</dbReference>
<sequence>MEMDPLLRRKYPLAPVKQFIIGARDVISWAWTTVQYQHQMRMSLQQDKGLV</sequence>
<keyword evidence="2" id="KW-1185">Reference proteome</keyword>
<gene>
    <name evidence="1" type="ORF">DPMN_091893</name>
</gene>
<reference evidence="1" key="1">
    <citation type="journal article" date="2019" name="bioRxiv">
        <title>The Genome of the Zebra Mussel, Dreissena polymorpha: A Resource for Invasive Species Research.</title>
        <authorList>
            <person name="McCartney M.A."/>
            <person name="Auch B."/>
            <person name="Kono T."/>
            <person name="Mallez S."/>
            <person name="Zhang Y."/>
            <person name="Obille A."/>
            <person name="Becker A."/>
            <person name="Abrahante J.E."/>
            <person name="Garbe J."/>
            <person name="Badalamenti J.P."/>
            <person name="Herman A."/>
            <person name="Mangelson H."/>
            <person name="Liachko I."/>
            <person name="Sullivan S."/>
            <person name="Sone E.D."/>
            <person name="Koren S."/>
            <person name="Silverstein K.A.T."/>
            <person name="Beckman K.B."/>
            <person name="Gohl D.M."/>
        </authorList>
    </citation>
    <scope>NUCLEOTIDE SEQUENCE</scope>
    <source>
        <strain evidence="1">Duluth1</strain>
        <tissue evidence="1">Whole animal</tissue>
    </source>
</reference>
<name>A0A9D4L0Z8_DREPO</name>
<accession>A0A9D4L0Z8</accession>
<organism evidence="1 2">
    <name type="scientific">Dreissena polymorpha</name>
    <name type="common">Zebra mussel</name>
    <name type="synonym">Mytilus polymorpha</name>
    <dbReference type="NCBI Taxonomy" id="45954"/>
    <lineage>
        <taxon>Eukaryota</taxon>
        <taxon>Metazoa</taxon>
        <taxon>Spiralia</taxon>
        <taxon>Lophotrochozoa</taxon>
        <taxon>Mollusca</taxon>
        <taxon>Bivalvia</taxon>
        <taxon>Autobranchia</taxon>
        <taxon>Heteroconchia</taxon>
        <taxon>Euheterodonta</taxon>
        <taxon>Imparidentia</taxon>
        <taxon>Neoheterodontei</taxon>
        <taxon>Myida</taxon>
        <taxon>Dreissenoidea</taxon>
        <taxon>Dreissenidae</taxon>
        <taxon>Dreissena</taxon>
    </lineage>
</organism>
<reference evidence="1" key="2">
    <citation type="submission" date="2020-11" db="EMBL/GenBank/DDBJ databases">
        <authorList>
            <person name="McCartney M.A."/>
            <person name="Auch B."/>
            <person name="Kono T."/>
            <person name="Mallez S."/>
            <person name="Becker A."/>
            <person name="Gohl D.M."/>
            <person name="Silverstein K.A.T."/>
            <person name="Koren S."/>
            <person name="Bechman K.B."/>
            <person name="Herman A."/>
            <person name="Abrahante J.E."/>
            <person name="Garbe J."/>
        </authorList>
    </citation>
    <scope>NUCLEOTIDE SEQUENCE</scope>
    <source>
        <strain evidence="1">Duluth1</strain>
        <tissue evidence="1">Whole animal</tissue>
    </source>
</reference>
<evidence type="ECO:0000313" key="2">
    <source>
        <dbReference type="Proteomes" id="UP000828390"/>
    </source>
</evidence>
<dbReference type="Proteomes" id="UP000828390">
    <property type="component" value="Unassembled WGS sequence"/>
</dbReference>
<comment type="caution">
    <text evidence="1">The sequence shown here is derived from an EMBL/GenBank/DDBJ whole genome shotgun (WGS) entry which is preliminary data.</text>
</comment>
<proteinExistence type="predicted"/>
<evidence type="ECO:0000313" key="1">
    <source>
        <dbReference type="EMBL" id="KAH3849490.1"/>
    </source>
</evidence>
<protein>
    <submittedName>
        <fullName evidence="1">Uncharacterized protein</fullName>
    </submittedName>
</protein>
<dbReference type="AlphaFoldDB" id="A0A9D4L0Z8"/>